<comment type="caution">
    <text evidence="1">The sequence shown here is derived from an EMBL/GenBank/DDBJ whole genome shotgun (WGS) entry which is preliminary data.</text>
</comment>
<evidence type="ECO:0008006" key="2">
    <source>
        <dbReference type="Google" id="ProtNLM"/>
    </source>
</evidence>
<dbReference type="SUPFAM" id="SSF160379">
    <property type="entry name" value="SP0830-like"/>
    <property type="match status" value="1"/>
</dbReference>
<gene>
    <name evidence="1" type="ORF">SDC9_64589</name>
</gene>
<evidence type="ECO:0000313" key="1">
    <source>
        <dbReference type="EMBL" id="MPM18183.1"/>
    </source>
</evidence>
<organism evidence="1">
    <name type="scientific">bioreactor metagenome</name>
    <dbReference type="NCBI Taxonomy" id="1076179"/>
    <lineage>
        <taxon>unclassified sequences</taxon>
        <taxon>metagenomes</taxon>
        <taxon>ecological metagenomes</taxon>
    </lineage>
</organism>
<dbReference type="Pfam" id="PF08002">
    <property type="entry name" value="DUF1697"/>
    <property type="match status" value="1"/>
</dbReference>
<sequence length="187" mass="21304">MIYAALLRGINVGGKNKIDMKLLKETFVRIGMKSVVTYINSGNVIFADMQHTQAEIATRLEKAISEDFRLEIKVFVRSINDFDHIMKILPKSWKNDKDMKCDVLFLWDEVDGETLLRELEIKPNIDTVIYGPGAVLWAVDKCNVTKSGLLKLVGTSLYKNVTVRNVNTTRKLYEIMKELQVTSMTEG</sequence>
<dbReference type="Gene3D" id="3.30.70.1260">
    <property type="entry name" value="bacterial protein sp0830 like"/>
    <property type="match status" value="1"/>
</dbReference>
<reference evidence="1" key="1">
    <citation type="submission" date="2019-08" db="EMBL/GenBank/DDBJ databases">
        <authorList>
            <person name="Kucharzyk K."/>
            <person name="Murdoch R.W."/>
            <person name="Higgins S."/>
            <person name="Loffler F."/>
        </authorList>
    </citation>
    <scope>NUCLEOTIDE SEQUENCE</scope>
</reference>
<dbReference type="EMBL" id="VSSQ01002934">
    <property type="protein sequence ID" value="MPM18183.1"/>
    <property type="molecule type" value="Genomic_DNA"/>
</dbReference>
<dbReference type="PANTHER" id="PTHR36439">
    <property type="entry name" value="BLL4334 PROTEIN"/>
    <property type="match status" value="1"/>
</dbReference>
<proteinExistence type="predicted"/>
<dbReference type="InterPro" id="IPR012545">
    <property type="entry name" value="DUF1697"/>
</dbReference>
<protein>
    <recommendedName>
        <fullName evidence="2">DUF1697 domain-containing protein</fullName>
    </recommendedName>
</protein>
<dbReference type="PANTHER" id="PTHR36439:SF1">
    <property type="entry name" value="DUF1697 DOMAIN-CONTAINING PROTEIN"/>
    <property type="match status" value="1"/>
</dbReference>
<name>A0A644XV55_9ZZZZ</name>
<dbReference type="Gene3D" id="3.30.70.1280">
    <property type="entry name" value="SP0830-like domains"/>
    <property type="match status" value="1"/>
</dbReference>
<dbReference type="PIRSF" id="PIRSF008502">
    <property type="entry name" value="UCP008502"/>
    <property type="match status" value="1"/>
</dbReference>
<accession>A0A644XV55</accession>
<dbReference type="AlphaFoldDB" id="A0A644XV55"/>